<proteinExistence type="predicted"/>
<dbReference type="PANTHER" id="PTHR34502">
    <property type="entry name" value="DUF6594 DOMAIN-CONTAINING PROTEIN-RELATED"/>
    <property type="match status" value="1"/>
</dbReference>
<dbReference type="Proteomes" id="UP000799757">
    <property type="component" value="Unassembled WGS sequence"/>
</dbReference>
<feature type="transmembrane region" description="Helical" evidence="1">
    <location>
        <begin position="261"/>
        <end position="282"/>
    </location>
</feature>
<name>A0A6A6XC90_9PLEO</name>
<dbReference type="InterPro" id="IPR046529">
    <property type="entry name" value="DUF6594"/>
</dbReference>
<dbReference type="PANTHER" id="PTHR34502:SF5">
    <property type="entry name" value="DUF6594 DOMAIN-CONTAINING PROTEIN"/>
    <property type="match status" value="1"/>
</dbReference>
<protein>
    <recommendedName>
        <fullName evidence="2">DUF6594 domain-containing protein</fullName>
    </recommendedName>
</protein>
<keyword evidence="4" id="KW-1185">Reference proteome</keyword>
<sequence length="416" mass="45127">MPKQSNALPEQDTPGYSHLASLITSPLDRSCMIFRRFDRVNARNLLILESEIAELETRLDGLEREGTGTAFATAMSDWGLLQSHADGHDDPTVNKMAKEMVELTLALDHALERYYKALSRTREIMTFSPPRHEDLQSTRRTSQRGGAKKMIKGAMRHRLDSIHDKDLSVIASDEDRDFLSRFLEKGCAYIFQSKSPLISRSRVDYTVSVISALVAAIFLVVAIVALYFISIPVARLGTLCGFTIIFAAALACLTKAKRHEVFVATAAYAAVLVVFVSGNFAANNTNNYYPTSSVANPQPVNGIETLTVFATETVAVLTQTATAMATMTATVSVDSIQTIYPTTCASPTPCATSAASRGGLKSFSTAAKAGIGIGIACAGALAMVLLSAMAICICGFVVTIWVVFQKWCMSWFKRSE</sequence>
<feature type="transmembrane region" description="Helical" evidence="1">
    <location>
        <begin position="236"/>
        <end position="254"/>
    </location>
</feature>
<feature type="domain" description="DUF6594" evidence="2">
    <location>
        <begin position="16"/>
        <end position="273"/>
    </location>
</feature>
<evidence type="ECO:0000313" key="3">
    <source>
        <dbReference type="EMBL" id="KAF2794109.1"/>
    </source>
</evidence>
<keyword evidence="1" id="KW-0812">Transmembrane</keyword>
<evidence type="ECO:0000259" key="2">
    <source>
        <dbReference type="Pfam" id="PF20237"/>
    </source>
</evidence>
<evidence type="ECO:0000256" key="1">
    <source>
        <dbReference type="SAM" id="Phobius"/>
    </source>
</evidence>
<keyword evidence="1" id="KW-0472">Membrane</keyword>
<reference evidence="3" key="1">
    <citation type="journal article" date="2020" name="Stud. Mycol.">
        <title>101 Dothideomycetes genomes: a test case for predicting lifestyles and emergence of pathogens.</title>
        <authorList>
            <person name="Haridas S."/>
            <person name="Albert R."/>
            <person name="Binder M."/>
            <person name="Bloem J."/>
            <person name="Labutti K."/>
            <person name="Salamov A."/>
            <person name="Andreopoulos B."/>
            <person name="Baker S."/>
            <person name="Barry K."/>
            <person name="Bills G."/>
            <person name="Bluhm B."/>
            <person name="Cannon C."/>
            <person name="Castanera R."/>
            <person name="Culley D."/>
            <person name="Daum C."/>
            <person name="Ezra D."/>
            <person name="Gonzalez J."/>
            <person name="Henrissat B."/>
            <person name="Kuo A."/>
            <person name="Liang C."/>
            <person name="Lipzen A."/>
            <person name="Lutzoni F."/>
            <person name="Magnuson J."/>
            <person name="Mondo S."/>
            <person name="Nolan M."/>
            <person name="Ohm R."/>
            <person name="Pangilinan J."/>
            <person name="Park H.-J."/>
            <person name="Ramirez L."/>
            <person name="Alfaro M."/>
            <person name="Sun H."/>
            <person name="Tritt A."/>
            <person name="Yoshinaga Y."/>
            <person name="Zwiers L.-H."/>
            <person name="Turgeon B."/>
            <person name="Goodwin S."/>
            <person name="Spatafora J."/>
            <person name="Crous P."/>
            <person name="Grigoriev I."/>
        </authorList>
    </citation>
    <scope>NUCLEOTIDE SEQUENCE</scope>
    <source>
        <strain evidence="3">CBS 109.77</strain>
    </source>
</reference>
<keyword evidence="1" id="KW-1133">Transmembrane helix</keyword>
<organism evidence="3 4">
    <name type="scientific">Melanomma pulvis-pyrius CBS 109.77</name>
    <dbReference type="NCBI Taxonomy" id="1314802"/>
    <lineage>
        <taxon>Eukaryota</taxon>
        <taxon>Fungi</taxon>
        <taxon>Dikarya</taxon>
        <taxon>Ascomycota</taxon>
        <taxon>Pezizomycotina</taxon>
        <taxon>Dothideomycetes</taxon>
        <taxon>Pleosporomycetidae</taxon>
        <taxon>Pleosporales</taxon>
        <taxon>Melanommataceae</taxon>
        <taxon>Melanomma</taxon>
    </lineage>
</organism>
<dbReference type="OrthoDB" id="3533814at2759"/>
<feature type="transmembrane region" description="Helical" evidence="1">
    <location>
        <begin position="371"/>
        <end position="404"/>
    </location>
</feature>
<feature type="transmembrane region" description="Helical" evidence="1">
    <location>
        <begin position="205"/>
        <end position="230"/>
    </location>
</feature>
<gene>
    <name evidence="3" type="ORF">K505DRAFT_30745</name>
</gene>
<dbReference type="EMBL" id="MU001902">
    <property type="protein sequence ID" value="KAF2794109.1"/>
    <property type="molecule type" value="Genomic_DNA"/>
</dbReference>
<accession>A0A6A6XC90</accession>
<evidence type="ECO:0000313" key="4">
    <source>
        <dbReference type="Proteomes" id="UP000799757"/>
    </source>
</evidence>
<dbReference type="Pfam" id="PF20237">
    <property type="entry name" value="DUF6594"/>
    <property type="match status" value="1"/>
</dbReference>
<dbReference type="AlphaFoldDB" id="A0A6A6XC90"/>